<feature type="region of interest" description="Disordered" evidence="1">
    <location>
        <begin position="411"/>
        <end position="435"/>
    </location>
</feature>
<protein>
    <recommendedName>
        <fullName evidence="2">MobA/VirD2-like nuclease domain-containing protein</fullName>
    </recommendedName>
</protein>
<sequence>MPVVVASASRSGHALISYALDDKPDQQGERYVMASGVGGLLVSVAKQQMRDVRKKWGKDKPGAFVQAYHVIESFAKDELDPDDPDSWMTAQRLGRALAEDRFPGRQVLIVTQRDGKTGCVHNHIVVNSVETKTGRSLDSSIVMHSRLVEAHERVLEAEGFEQRADLKKAFSDATERRERGEPSGLRRGDSSQRSELREFQRYLMWEADSDIADEFGAAHKTEPFSSTVLKSRIEQALADPAAIDWASFVDAGREHGIHVQQRGKKGRGISYGMLREHPDGTRAEAAASDRRRCSSLGAGFEMDAVDLALARNSAALQSSVSLLPVVASTVKMVLPDPQHRPAQQKSSLKERMRAALKEVDEQANAETRRMIADYKTAKAPGAEPQRPFEAPTQVEQSAIVCSPGAVSLSALRDASSTREESPTARKTSPESAASEAILFAPRGEGDTEKLRKMNERNRQLGLPVVSPEQFAATKAMTPQQRKLRLDHPELFNDIAPAMNPRKQAPLLGD</sequence>
<organism evidence="3 4">
    <name type="scientific">Cryobacterium roopkundense</name>
    <dbReference type="NCBI Taxonomy" id="1001240"/>
    <lineage>
        <taxon>Bacteria</taxon>
        <taxon>Bacillati</taxon>
        <taxon>Actinomycetota</taxon>
        <taxon>Actinomycetes</taxon>
        <taxon>Micrococcales</taxon>
        <taxon>Microbacteriaceae</taxon>
        <taxon>Cryobacterium</taxon>
    </lineage>
</organism>
<dbReference type="Pfam" id="PF03432">
    <property type="entry name" value="Relaxase"/>
    <property type="match status" value="1"/>
</dbReference>
<reference evidence="3 4" key="1">
    <citation type="submission" date="2014-08" db="EMBL/GenBank/DDBJ databases">
        <authorList>
            <person name="Sisinthy S."/>
        </authorList>
    </citation>
    <scope>NUCLEOTIDE SEQUENCE [LARGE SCALE GENOMIC DNA]</scope>
    <source>
        <strain evidence="3 4">RuG17</strain>
    </source>
</reference>
<dbReference type="AlphaFoldDB" id="A0A099J2R3"/>
<proteinExistence type="predicted"/>
<feature type="domain" description="MobA/VirD2-like nuclease" evidence="2">
    <location>
        <begin position="18"/>
        <end position="158"/>
    </location>
</feature>
<dbReference type="EMBL" id="JPXF01000125">
    <property type="protein sequence ID" value="KGJ71837.1"/>
    <property type="molecule type" value="Genomic_DNA"/>
</dbReference>
<accession>A0A099J2R3</accession>
<evidence type="ECO:0000259" key="2">
    <source>
        <dbReference type="Pfam" id="PF03432"/>
    </source>
</evidence>
<evidence type="ECO:0000256" key="1">
    <source>
        <dbReference type="SAM" id="MobiDB-lite"/>
    </source>
</evidence>
<comment type="caution">
    <text evidence="3">The sequence shown here is derived from an EMBL/GenBank/DDBJ whole genome shotgun (WGS) entry which is preliminary data.</text>
</comment>
<name>A0A099J2R3_9MICO</name>
<feature type="region of interest" description="Disordered" evidence="1">
    <location>
        <begin position="169"/>
        <end position="192"/>
    </location>
</feature>
<evidence type="ECO:0000313" key="4">
    <source>
        <dbReference type="Proteomes" id="UP000029864"/>
    </source>
</evidence>
<dbReference type="STRING" id="1001240.GY21_19485"/>
<dbReference type="Proteomes" id="UP000029864">
    <property type="component" value="Unassembled WGS sequence"/>
</dbReference>
<keyword evidence="4" id="KW-1185">Reference proteome</keyword>
<gene>
    <name evidence="3" type="ORF">GY21_19485</name>
</gene>
<evidence type="ECO:0000313" key="3">
    <source>
        <dbReference type="EMBL" id="KGJ71837.1"/>
    </source>
</evidence>
<dbReference type="InterPro" id="IPR005094">
    <property type="entry name" value="Endonuclease_MobA/VirD2"/>
</dbReference>